<evidence type="ECO:0000256" key="2">
    <source>
        <dbReference type="SAM" id="SignalP"/>
    </source>
</evidence>
<dbReference type="Proteomes" id="UP001652625">
    <property type="component" value="Chromosome 05"/>
</dbReference>
<proteinExistence type="predicted"/>
<reference evidence="4" key="1">
    <citation type="submission" date="2025-08" db="UniProtKB">
        <authorList>
            <consortium name="RefSeq"/>
        </authorList>
    </citation>
    <scope>IDENTIFICATION</scope>
</reference>
<dbReference type="GeneID" id="136080547"/>
<name>A0ABM4BW55_HYDVU</name>
<gene>
    <name evidence="4" type="primary">LOC136080547</name>
</gene>
<keyword evidence="2" id="KW-0732">Signal</keyword>
<evidence type="ECO:0000313" key="3">
    <source>
        <dbReference type="Proteomes" id="UP001652625"/>
    </source>
</evidence>
<evidence type="ECO:0000313" key="4">
    <source>
        <dbReference type="RefSeq" id="XP_065653422.1"/>
    </source>
</evidence>
<keyword evidence="1" id="KW-0175">Coiled coil</keyword>
<protein>
    <submittedName>
        <fullName evidence="4">Uncharacterized protein LOC136080547 isoform X2</fullName>
    </submittedName>
</protein>
<feature type="chain" id="PRO_5047356325" evidence="2">
    <location>
        <begin position="19"/>
        <end position="90"/>
    </location>
</feature>
<evidence type="ECO:0000256" key="1">
    <source>
        <dbReference type="SAM" id="Coils"/>
    </source>
</evidence>
<feature type="signal peptide" evidence="2">
    <location>
        <begin position="1"/>
        <end position="18"/>
    </location>
</feature>
<accession>A0ABM4BW55</accession>
<keyword evidence="3" id="KW-1185">Reference proteome</keyword>
<dbReference type="RefSeq" id="XP_065653422.1">
    <property type="nucleotide sequence ID" value="XM_065797350.1"/>
</dbReference>
<organism evidence="3 4">
    <name type="scientific">Hydra vulgaris</name>
    <name type="common">Hydra</name>
    <name type="synonym">Hydra attenuata</name>
    <dbReference type="NCBI Taxonomy" id="6087"/>
    <lineage>
        <taxon>Eukaryota</taxon>
        <taxon>Metazoa</taxon>
        <taxon>Cnidaria</taxon>
        <taxon>Hydrozoa</taxon>
        <taxon>Hydroidolina</taxon>
        <taxon>Anthoathecata</taxon>
        <taxon>Aplanulata</taxon>
        <taxon>Hydridae</taxon>
        <taxon>Hydra</taxon>
    </lineage>
</organism>
<sequence>MRSASLILFVAIVALTYARSYEDVKEEIKNEVEKEILDDLEEENDELDDNTQEVNDPRARRWRRIVRRIRVRPLLPYIPRIIQAYQTGKK</sequence>
<feature type="coiled-coil region" evidence="1">
    <location>
        <begin position="18"/>
        <end position="57"/>
    </location>
</feature>